<sequence>MSAAMKSSEKSLCSTHLIECPLQCGVVLWTYNLTAHYNSYHALKSLSNIPAVYPTSPAPAPIGNSPDAAAVNSPATSTPKLSALHPRTKRKAAKVECIYAKEVTNDQRESDAVKCIRAGCETIWAVQLQRSGVGTGFATRVRKPKREVLDTGVDLVAGMSADLQGQIESWLLL</sequence>
<keyword evidence="2" id="KW-1185">Reference proteome</keyword>
<evidence type="ECO:0000313" key="1">
    <source>
        <dbReference type="EMBL" id="KAJ7328871.1"/>
    </source>
</evidence>
<dbReference type="EMBL" id="JARIHO010000038">
    <property type="protein sequence ID" value="KAJ7328871.1"/>
    <property type="molecule type" value="Genomic_DNA"/>
</dbReference>
<dbReference type="AlphaFoldDB" id="A0AAD6ZMJ3"/>
<evidence type="ECO:0000313" key="2">
    <source>
        <dbReference type="Proteomes" id="UP001218218"/>
    </source>
</evidence>
<proteinExistence type="predicted"/>
<name>A0AAD6ZMJ3_9AGAR</name>
<protein>
    <submittedName>
        <fullName evidence="1">Uncharacterized protein</fullName>
    </submittedName>
</protein>
<gene>
    <name evidence="1" type="ORF">DFH08DRAFT_815628</name>
</gene>
<reference evidence="1" key="1">
    <citation type="submission" date="2023-03" db="EMBL/GenBank/DDBJ databases">
        <title>Massive genome expansion in bonnet fungi (Mycena s.s.) driven by repeated elements and novel gene families across ecological guilds.</title>
        <authorList>
            <consortium name="Lawrence Berkeley National Laboratory"/>
            <person name="Harder C.B."/>
            <person name="Miyauchi S."/>
            <person name="Viragh M."/>
            <person name="Kuo A."/>
            <person name="Thoen E."/>
            <person name="Andreopoulos B."/>
            <person name="Lu D."/>
            <person name="Skrede I."/>
            <person name="Drula E."/>
            <person name="Henrissat B."/>
            <person name="Morin E."/>
            <person name="Kohler A."/>
            <person name="Barry K."/>
            <person name="LaButti K."/>
            <person name="Morin E."/>
            <person name="Salamov A."/>
            <person name="Lipzen A."/>
            <person name="Mereny Z."/>
            <person name="Hegedus B."/>
            <person name="Baldrian P."/>
            <person name="Stursova M."/>
            <person name="Weitz H."/>
            <person name="Taylor A."/>
            <person name="Grigoriev I.V."/>
            <person name="Nagy L.G."/>
            <person name="Martin F."/>
            <person name="Kauserud H."/>
        </authorList>
    </citation>
    <scope>NUCLEOTIDE SEQUENCE</scope>
    <source>
        <strain evidence="1">CBHHK002</strain>
    </source>
</reference>
<accession>A0AAD6ZMJ3</accession>
<dbReference type="Proteomes" id="UP001218218">
    <property type="component" value="Unassembled WGS sequence"/>
</dbReference>
<comment type="caution">
    <text evidence="1">The sequence shown here is derived from an EMBL/GenBank/DDBJ whole genome shotgun (WGS) entry which is preliminary data.</text>
</comment>
<organism evidence="1 2">
    <name type="scientific">Mycena albidolilacea</name>
    <dbReference type="NCBI Taxonomy" id="1033008"/>
    <lineage>
        <taxon>Eukaryota</taxon>
        <taxon>Fungi</taxon>
        <taxon>Dikarya</taxon>
        <taxon>Basidiomycota</taxon>
        <taxon>Agaricomycotina</taxon>
        <taxon>Agaricomycetes</taxon>
        <taxon>Agaricomycetidae</taxon>
        <taxon>Agaricales</taxon>
        <taxon>Marasmiineae</taxon>
        <taxon>Mycenaceae</taxon>
        <taxon>Mycena</taxon>
    </lineage>
</organism>